<evidence type="ECO:0000313" key="1">
    <source>
        <dbReference type="EMBL" id="SFQ11711.1"/>
    </source>
</evidence>
<dbReference type="EMBL" id="FOXX01000001">
    <property type="protein sequence ID" value="SFQ11711.1"/>
    <property type="molecule type" value="Genomic_DNA"/>
</dbReference>
<organism evidence="1 2">
    <name type="scientific">Priestia endophytica DSM 13796</name>
    <dbReference type="NCBI Taxonomy" id="1121089"/>
    <lineage>
        <taxon>Bacteria</taxon>
        <taxon>Bacillati</taxon>
        <taxon>Bacillota</taxon>
        <taxon>Bacilli</taxon>
        <taxon>Bacillales</taxon>
        <taxon>Bacillaceae</taxon>
        <taxon>Priestia</taxon>
    </lineage>
</organism>
<name>A0A1I5VW89_9BACI</name>
<dbReference type="Proteomes" id="UP000182762">
    <property type="component" value="Unassembled WGS sequence"/>
</dbReference>
<gene>
    <name evidence="1" type="ORF">SAMN02745910_00287</name>
</gene>
<accession>A0A1I5VW89</accession>
<dbReference type="Pfam" id="PF10673">
    <property type="entry name" value="DUF2487"/>
    <property type="match status" value="1"/>
</dbReference>
<sequence>MLKWNSSDVGIYLAQKEYIDTIIIPLHAVNFVDEVKKNGFLWENLIAITNEIEHRFKGRVMLCPPFTYHSKEPSVTARLEQWIEDFYDGEAKHILFLTSDKAWQQEQVKGSVVFVPFEMQETEKGKKEAIMIQVEKVTKSLLGMWK</sequence>
<dbReference type="InterPro" id="IPR019615">
    <property type="entry name" value="DUF2487"/>
</dbReference>
<dbReference type="RefSeq" id="WP_061801812.1">
    <property type="nucleotide sequence ID" value="NZ_FOXX01000001.1"/>
</dbReference>
<reference evidence="1 2" key="1">
    <citation type="submission" date="2016-10" db="EMBL/GenBank/DDBJ databases">
        <authorList>
            <person name="Varghese N."/>
            <person name="Submissions S."/>
        </authorList>
    </citation>
    <scope>NUCLEOTIDE SEQUENCE [LARGE SCALE GENOMIC DNA]</scope>
    <source>
        <strain evidence="1 2">DSM 13796</strain>
    </source>
</reference>
<evidence type="ECO:0000313" key="2">
    <source>
        <dbReference type="Proteomes" id="UP000182762"/>
    </source>
</evidence>
<dbReference type="GeneID" id="93709061"/>
<keyword evidence="2" id="KW-1185">Reference proteome</keyword>
<evidence type="ECO:0008006" key="3">
    <source>
        <dbReference type="Google" id="ProtNLM"/>
    </source>
</evidence>
<proteinExistence type="predicted"/>
<comment type="caution">
    <text evidence="1">The sequence shown here is derived from an EMBL/GenBank/DDBJ whole genome shotgun (WGS) entry which is preliminary data.</text>
</comment>
<protein>
    <recommendedName>
        <fullName evidence="3">DUF2487 domain-containing protein</fullName>
    </recommendedName>
</protein>